<evidence type="ECO:0000259" key="2">
    <source>
        <dbReference type="Pfam" id="PF10021"/>
    </source>
</evidence>
<feature type="compositionally biased region" description="Basic and acidic residues" evidence="1">
    <location>
        <begin position="1663"/>
        <end position="1674"/>
    </location>
</feature>
<feature type="region of interest" description="Disordered" evidence="1">
    <location>
        <begin position="1726"/>
        <end position="1788"/>
    </location>
</feature>
<dbReference type="Gene3D" id="3.40.220.10">
    <property type="entry name" value="Leucine Aminopeptidase, subunit E, domain 1"/>
    <property type="match status" value="1"/>
</dbReference>
<reference evidence="4" key="1">
    <citation type="submission" date="2021-02" db="EMBL/GenBank/DDBJ databases">
        <authorList>
            <person name="Nowell W R."/>
        </authorList>
    </citation>
    <scope>NUCLEOTIDE SEQUENCE</scope>
</reference>
<feature type="compositionally biased region" description="Pro residues" evidence="1">
    <location>
        <begin position="1734"/>
        <end position="1743"/>
    </location>
</feature>
<dbReference type="Pfam" id="PF10021">
    <property type="entry name" value="PARG_cat_microb"/>
    <property type="match status" value="1"/>
</dbReference>
<dbReference type="EMBL" id="CAJNOT010003390">
    <property type="protein sequence ID" value="CAF1381001.1"/>
    <property type="molecule type" value="Genomic_DNA"/>
</dbReference>
<dbReference type="PANTHER" id="PTHR35596:SF1">
    <property type="entry name" value="MICROBIAL-TYPE PARG CATALYTIC DOMAIN-CONTAINING PROTEIN"/>
    <property type="match status" value="1"/>
</dbReference>
<protein>
    <submittedName>
        <fullName evidence="4">Uncharacterized protein</fullName>
    </submittedName>
</protein>
<feature type="domain" description="Microbial-type PARG catalytic" evidence="2">
    <location>
        <begin position="433"/>
        <end position="592"/>
    </location>
</feature>
<comment type="caution">
    <text evidence="4">The sequence shown here is derived from an EMBL/GenBank/DDBJ whole genome shotgun (WGS) entry which is preliminary data.</text>
</comment>
<feature type="domain" description="PBZ-type" evidence="3">
    <location>
        <begin position="1925"/>
        <end position="1948"/>
    </location>
</feature>
<accession>A0A815JEJ5</accession>
<dbReference type="EMBL" id="CAJOBD010003524">
    <property type="protein sequence ID" value="CAF3952999.1"/>
    <property type="molecule type" value="Genomic_DNA"/>
</dbReference>
<evidence type="ECO:0000313" key="4">
    <source>
        <dbReference type="EMBL" id="CAF1381001.1"/>
    </source>
</evidence>
<dbReference type="SUPFAM" id="SSF52949">
    <property type="entry name" value="Macro domain-like"/>
    <property type="match status" value="1"/>
</dbReference>
<organism evidence="4 6">
    <name type="scientific">Rotaria sordida</name>
    <dbReference type="NCBI Taxonomy" id="392033"/>
    <lineage>
        <taxon>Eukaryota</taxon>
        <taxon>Metazoa</taxon>
        <taxon>Spiralia</taxon>
        <taxon>Gnathifera</taxon>
        <taxon>Rotifera</taxon>
        <taxon>Eurotatoria</taxon>
        <taxon>Bdelloidea</taxon>
        <taxon>Philodinida</taxon>
        <taxon>Philodinidae</taxon>
        <taxon>Rotaria</taxon>
    </lineage>
</organism>
<dbReference type="PANTHER" id="PTHR35596">
    <property type="entry name" value="DUF2263 DOMAIN-CONTAINING PROTEIN"/>
    <property type="match status" value="1"/>
</dbReference>
<evidence type="ECO:0000313" key="6">
    <source>
        <dbReference type="Proteomes" id="UP000663864"/>
    </source>
</evidence>
<dbReference type="InterPro" id="IPR012664">
    <property type="entry name" value="CHP02452"/>
</dbReference>
<gene>
    <name evidence="5" type="ORF">JBS370_LOCUS23642</name>
    <name evidence="4" type="ORF">ZHD862_LOCUS32115</name>
</gene>
<dbReference type="Proteomes" id="UP000663864">
    <property type="component" value="Unassembled WGS sequence"/>
</dbReference>
<feature type="compositionally biased region" description="Pro residues" evidence="1">
    <location>
        <begin position="1760"/>
        <end position="1778"/>
    </location>
</feature>
<sequence>MADVRAGLTTSTKILNDSRPSSSRHSRPKSSQSMASSVIPSTDQNLQIYIQDIQTNLPENDLEESIRYRIEKTLRIKIDNIKCYLKLGIVVIGLANEDDKMHLLENVVSMVLDPESNTIVKFSDKIELDSYVVVDRNISAELSADDVALRYMQSYRRSNPRPCKLISVQFPNIFEISIPTLDELAKVANSPDFKIDDVFATIYPRCDYSFLEDLPSNISEQKLSTAILTQIGETKLDPTLFYVQYDKETSNAIVLLTKSNKKWAVQSFITINERNISKKIKIAYRVIVSPVPQDVDSDLILKNKLFAGKVVRHSHIRDYLIVELDNMKDYEECIAIGALRIGKNKPMVITPHNIANDPNTTELDADNWYETEMRAIKPDIVPIMGNHQHPIFHYIWNADNWREQMENLHEIDRHARKYDLDRHLLRVTIMLNTIGILRKKKYNVNGEEVILKLQRLQTILYDHRSKLFGGKTISETDLKTPYSSTDVIVSNDDCLVLYEKLVNEGFKPLLLNMANASSPGGGYRKGDGAQEENIFRRSDYYQSLDLEIADKGRSEKFYCNQKYEVRQPRGFFELYPMEEFGAIYTSGITVFRGTELDGYPYMNEPLYNVCSIAMAAHREPRLTKTNMLENKFATSTRKKIENIFAIGYHQKHDCLVLSALGCGAFRNPPEHVAYLFKSVIYQYAGYFKKIYFAVIDDHNTGNRINPKGNFAPFKKILDGLTVSPPKTICINGSIGPYRILNKLLDGKITLSDVCIQDLPPCHYGTQCRDIKDIQHDKKFSHPPICLYHSSNSTCEQMNEDVHKFTYFHRIKCKHGGKCTNTDQSHLNEFDHPEFCKHNSHCTDVNPEHLHAYRHLPVCPDGITCLEYRKRTSEHINAFRHCKTICPDGNCCSNFQNKEHFKNTIHSFLEPCPFTPYNCSKLVQYIHAAGKSVPPDVETHCLQYSHVCQFGRLCKTTDDEHYRTSIHIARKLCPDLDKCSRLGDENHLESYSHPGIRDIRLLCRDPGFACPVRSEDKHLRTYRHGRDFNHLGVAPSRNLNASINFFQNQGNIIRTVNSYVDKSGWKKSKISADILNWIKALQPVHRCGPQIFASILVHGHVMSRDYMNELIKPRCVVNAVMQHNQIRSIFRQHNDPSVKENTKRLVQLLVKSEFLKAGSAEVPTLEPDHDDQVNIMKMQLKPPLSPDDLELISNWTAKIVAASIELSTHLTGIGYDVDKKLGTHKHVFSILGLHHGYYYGDIVITFKQELMFHPDSNFTFQAGTSFHSGRVYAYRPWWADPTDEKERIEHFHNSKLHCSYPRYEYAAAAELIAATGKTRQTMDVDLDSVIKQWNQVDSHFVFEGHLPPLIPLDYIENVYIPKNLFESLPDEVKILAKEIFKKSLILAEHNVDLSLIKAGATTPLDDTREPYLKYILDKLNDTINERIKTPHISRGFVITITQTRFGNHLILPITIKQSYNLYCLNKGQPPNNIELTYIYWQAMGGDMMLTLANEKIDPNGKDQPNLQYFVCYVARKPSTNSEDYYEEYSYINTDSPYHHSHNVHTGNLKAKSRCFYRGCNTDNFFTFCLKINYKTGEVSLSHVGPNGIYNHENIYYQFKKSDLDLLKLNYVHVSAGNQDVPVRNLMINHEPFDELHSTFDKEFKLDTPNLIRKRRTSFNYNDSNIDRESRSRNENCSDATPKPKKRSASTIVARATPVDPPLTEIPKPEPDTRGFLSRLKYAVFGPNKNKNSPAYKPPPPPAPILPNNDEQESDSLSRTESPPPPPSKPPRSYSPPLKSPKPYSSVSKPVKAIPPPLASSTLPPCRDSIYCLIQNNEEHKKKNSHPCRFNELCRNPSSEPHLVHKQHNSPMCSDDQACSKRSDPVHRAEYRHTGLPDYLIPCHFQDACYDKKPDHPIRFFHGEEIPSIKKHSTLGSDNARKRKLTPCMYGNECRFMKNPQHTATYSHPSSE</sequence>
<dbReference type="InterPro" id="IPR019406">
    <property type="entry name" value="APLF_PBZ"/>
</dbReference>
<proteinExistence type="predicted"/>
<feature type="region of interest" description="Disordered" evidence="1">
    <location>
        <begin position="1"/>
        <end position="39"/>
    </location>
</feature>
<evidence type="ECO:0000259" key="3">
    <source>
        <dbReference type="Pfam" id="PF10283"/>
    </source>
</evidence>
<name>A0A815JEJ5_9BILA</name>
<dbReference type="NCBIfam" id="TIGR02452">
    <property type="entry name" value="TIGR02452 family protein"/>
    <property type="match status" value="1"/>
</dbReference>
<dbReference type="InterPro" id="IPR019261">
    <property type="entry name" value="PARG_cat_microbial"/>
</dbReference>
<feature type="compositionally biased region" description="Low complexity" evidence="1">
    <location>
        <begin position="1779"/>
        <end position="1788"/>
    </location>
</feature>
<dbReference type="Pfam" id="PF10283">
    <property type="entry name" value="zf-CCHH"/>
    <property type="match status" value="1"/>
</dbReference>
<evidence type="ECO:0000256" key="1">
    <source>
        <dbReference type="SAM" id="MobiDB-lite"/>
    </source>
</evidence>
<feature type="region of interest" description="Disordered" evidence="1">
    <location>
        <begin position="1660"/>
        <end position="1713"/>
    </location>
</feature>
<evidence type="ECO:0000313" key="5">
    <source>
        <dbReference type="EMBL" id="CAF3952999.1"/>
    </source>
</evidence>
<dbReference type="Proteomes" id="UP000663836">
    <property type="component" value="Unassembled WGS sequence"/>
</dbReference>
<dbReference type="InterPro" id="IPR043472">
    <property type="entry name" value="Macro_dom-like"/>
</dbReference>